<evidence type="ECO:0000313" key="1">
    <source>
        <dbReference type="EMBL" id="KAK5049156.1"/>
    </source>
</evidence>
<gene>
    <name evidence="1" type="ORF">LTR69_011183</name>
</gene>
<protein>
    <submittedName>
        <fullName evidence="1">Uncharacterized protein</fullName>
    </submittedName>
</protein>
<organism evidence="1 2">
    <name type="scientific">Exophiala sideris</name>
    <dbReference type="NCBI Taxonomy" id="1016849"/>
    <lineage>
        <taxon>Eukaryota</taxon>
        <taxon>Fungi</taxon>
        <taxon>Dikarya</taxon>
        <taxon>Ascomycota</taxon>
        <taxon>Pezizomycotina</taxon>
        <taxon>Eurotiomycetes</taxon>
        <taxon>Chaetothyriomycetidae</taxon>
        <taxon>Chaetothyriales</taxon>
        <taxon>Herpotrichiellaceae</taxon>
        <taxon>Exophiala</taxon>
    </lineage>
</organism>
<sequence length="67" mass="7341">MSALLDEIDGSKGEFLRQVDHALGGSLFELLADKSRAQALPLLQSDENEIMERPDCHPSWVFLGATA</sequence>
<reference evidence="1 2" key="1">
    <citation type="submission" date="2023-08" db="EMBL/GenBank/DDBJ databases">
        <title>Black Yeasts Isolated from many extreme environments.</title>
        <authorList>
            <person name="Coleine C."/>
            <person name="Stajich J.E."/>
            <person name="Selbmann L."/>
        </authorList>
    </citation>
    <scope>NUCLEOTIDE SEQUENCE [LARGE SCALE GENOMIC DNA]</scope>
    <source>
        <strain evidence="1 2">CCFEE 6328</strain>
    </source>
</reference>
<keyword evidence="2" id="KW-1185">Reference proteome</keyword>
<name>A0ABR0IV01_9EURO</name>
<dbReference type="Proteomes" id="UP001345691">
    <property type="component" value="Unassembled WGS sequence"/>
</dbReference>
<evidence type="ECO:0000313" key="2">
    <source>
        <dbReference type="Proteomes" id="UP001345691"/>
    </source>
</evidence>
<proteinExistence type="predicted"/>
<comment type="caution">
    <text evidence="1">The sequence shown here is derived from an EMBL/GenBank/DDBJ whole genome shotgun (WGS) entry which is preliminary data.</text>
</comment>
<dbReference type="EMBL" id="JAVRRF010000048">
    <property type="protein sequence ID" value="KAK5049156.1"/>
    <property type="molecule type" value="Genomic_DNA"/>
</dbReference>
<accession>A0ABR0IV01</accession>